<dbReference type="CDD" id="cd07563">
    <property type="entry name" value="Peptidase_S41_IRBP"/>
    <property type="match status" value="1"/>
</dbReference>
<evidence type="ECO:0000313" key="3">
    <source>
        <dbReference type="EMBL" id="WTR71095.1"/>
    </source>
</evidence>
<evidence type="ECO:0000256" key="1">
    <source>
        <dbReference type="SAM" id="SignalP"/>
    </source>
</evidence>
<gene>
    <name evidence="3" type="ORF">OG814_18290</name>
</gene>
<dbReference type="Proteomes" id="UP001622594">
    <property type="component" value="Chromosome"/>
</dbReference>
<keyword evidence="4" id="KW-1185">Reference proteome</keyword>
<organism evidence="3 4">
    <name type="scientific">Streptomyces zaomyceticus</name>
    <dbReference type="NCBI Taxonomy" id="68286"/>
    <lineage>
        <taxon>Bacteria</taxon>
        <taxon>Bacillati</taxon>
        <taxon>Actinomycetota</taxon>
        <taxon>Actinomycetes</taxon>
        <taxon>Kitasatosporales</taxon>
        <taxon>Streptomycetaceae</taxon>
        <taxon>Streptomyces</taxon>
    </lineage>
</organism>
<protein>
    <submittedName>
        <fullName evidence="3">S41 family peptidase</fullName>
    </submittedName>
</protein>
<dbReference type="PANTHER" id="PTHR11261:SF3">
    <property type="entry name" value="RETINOL-BINDING PROTEIN 3"/>
    <property type="match status" value="1"/>
</dbReference>
<dbReference type="InterPro" id="IPR005151">
    <property type="entry name" value="Tail-specific_protease"/>
</dbReference>
<dbReference type="PANTHER" id="PTHR11261">
    <property type="entry name" value="INTERPHOTORECEPTOR RETINOID-BINDING PROTEIN"/>
    <property type="match status" value="1"/>
</dbReference>
<feature type="signal peptide" evidence="1">
    <location>
        <begin position="1"/>
        <end position="21"/>
    </location>
</feature>
<sequence>MAVTIAMASVLAAGTVGPVAAAGHPNGRAGSADGIWRVDGYGSVLSIADGHLEEYQTTALGCVPGVEAVRTAPGTYRTGDGVLLTVRPEGTLHVAGSTGDRRLRRLAAMPEICDRSLPEDDALRAFDVFWQTFEENYPFFEERGIDWHAVRDTYRPKVRPDTKKEKLLDLLDDMLAPLHDAHTSVSDGGFPRPHVRPGTTTRLDLLDTRAKEHIVRRDLGGRSPQEFGNGRISYADLPDGQGYLRISGFSGYAGKESTYADQLAELDRALDTVLTRERTASLRGLIIDVRVNGGGEDALGVHLAGRLTDTPYVAYRKRTRYTSPQPVRVEPADAPRYTGPVAVLTADTTFSAGESFTQALIDRPGRTLRVGGPTQGVFSDTLDRLLPNGMEFSLPNEEFLTRTGRTYDVTGIPPHLRTPVFTEEEFLKNRDSAFDAAVTALKALKH</sequence>
<feature type="chain" id="PRO_5046763469" evidence="1">
    <location>
        <begin position="22"/>
        <end position="446"/>
    </location>
</feature>
<accession>A0ABZ1LE37</accession>
<dbReference type="Pfam" id="PF14684">
    <property type="entry name" value="Tricorn_C1"/>
    <property type="match status" value="1"/>
</dbReference>
<reference evidence="3 4" key="1">
    <citation type="submission" date="2022-10" db="EMBL/GenBank/DDBJ databases">
        <title>The complete genomes of actinobacterial strains from the NBC collection.</title>
        <authorList>
            <person name="Joergensen T.S."/>
            <person name="Alvarez Arevalo M."/>
            <person name="Sterndorff E.B."/>
            <person name="Faurdal D."/>
            <person name="Vuksanovic O."/>
            <person name="Mourched A.-S."/>
            <person name="Charusanti P."/>
            <person name="Shaw S."/>
            <person name="Blin K."/>
            <person name="Weber T."/>
        </authorList>
    </citation>
    <scope>NUCLEOTIDE SEQUENCE [LARGE SCALE GENOMIC DNA]</scope>
    <source>
        <strain evidence="3 4">NBC_00123</strain>
    </source>
</reference>
<dbReference type="Pfam" id="PF03572">
    <property type="entry name" value="Peptidase_S41"/>
    <property type="match status" value="1"/>
</dbReference>
<dbReference type="SUPFAM" id="SSF52096">
    <property type="entry name" value="ClpP/crotonase"/>
    <property type="match status" value="1"/>
</dbReference>
<dbReference type="InterPro" id="IPR028204">
    <property type="entry name" value="Tricorn_C1"/>
</dbReference>
<name>A0ABZ1LE37_9ACTN</name>
<dbReference type="InterPro" id="IPR029045">
    <property type="entry name" value="ClpP/crotonase-like_dom_sf"/>
</dbReference>
<proteinExistence type="predicted"/>
<keyword evidence="1" id="KW-0732">Signal</keyword>
<feature type="domain" description="Tail specific protease" evidence="2">
    <location>
        <begin position="198"/>
        <end position="419"/>
    </location>
</feature>
<dbReference type="SMART" id="SM00245">
    <property type="entry name" value="TSPc"/>
    <property type="match status" value="1"/>
</dbReference>
<dbReference type="Gene3D" id="3.30.750.44">
    <property type="match status" value="1"/>
</dbReference>
<evidence type="ECO:0000313" key="4">
    <source>
        <dbReference type="Proteomes" id="UP001622594"/>
    </source>
</evidence>
<dbReference type="EMBL" id="CP108188">
    <property type="protein sequence ID" value="WTR71095.1"/>
    <property type="molecule type" value="Genomic_DNA"/>
</dbReference>
<evidence type="ECO:0000259" key="2">
    <source>
        <dbReference type="SMART" id="SM00245"/>
    </source>
</evidence>
<dbReference type="Gene3D" id="3.90.226.10">
    <property type="entry name" value="2-enoyl-CoA Hydratase, Chain A, domain 1"/>
    <property type="match status" value="1"/>
</dbReference>
<dbReference type="RefSeq" id="WP_371635916.1">
    <property type="nucleotide sequence ID" value="NZ_CP108062.1"/>
</dbReference>